<comment type="caution">
    <text evidence="1">The sequence shown here is derived from an EMBL/GenBank/DDBJ whole genome shotgun (WGS) entry which is preliminary data.</text>
</comment>
<accession>A0ABP5B2F4</accession>
<organism evidence="1 2">
    <name type="scientific">Streptomyces sodiiphilus</name>
    <dbReference type="NCBI Taxonomy" id="226217"/>
    <lineage>
        <taxon>Bacteria</taxon>
        <taxon>Bacillati</taxon>
        <taxon>Actinomycetota</taxon>
        <taxon>Actinomycetes</taxon>
        <taxon>Kitasatosporales</taxon>
        <taxon>Streptomycetaceae</taxon>
        <taxon>Streptomyces</taxon>
    </lineage>
</organism>
<dbReference type="Proteomes" id="UP001501303">
    <property type="component" value="Unassembled WGS sequence"/>
</dbReference>
<name>A0ABP5B2F4_9ACTN</name>
<evidence type="ECO:0008006" key="3">
    <source>
        <dbReference type="Google" id="ProtNLM"/>
    </source>
</evidence>
<dbReference type="EMBL" id="BAAAMJ010000052">
    <property type="protein sequence ID" value="GAA1928304.1"/>
    <property type="molecule type" value="Genomic_DNA"/>
</dbReference>
<reference evidence="2" key="1">
    <citation type="journal article" date="2019" name="Int. J. Syst. Evol. Microbiol.">
        <title>The Global Catalogue of Microorganisms (GCM) 10K type strain sequencing project: providing services to taxonomists for standard genome sequencing and annotation.</title>
        <authorList>
            <consortium name="The Broad Institute Genomics Platform"/>
            <consortium name="The Broad Institute Genome Sequencing Center for Infectious Disease"/>
            <person name="Wu L."/>
            <person name="Ma J."/>
        </authorList>
    </citation>
    <scope>NUCLEOTIDE SEQUENCE [LARGE SCALE GENOMIC DNA]</scope>
    <source>
        <strain evidence="2">JCM 13581</strain>
    </source>
</reference>
<protein>
    <recommendedName>
        <fullName evidence="3">Tail assembly chaperone</fullName>
    </recommendedName>
</protein>
<gene>
    <name evidence="1" type="ORF">GCM10009716_40170</name>
</gene>
<keyword evidence="2" id="KW-1185">Reference proteome</keyword>
<sequence>MTGMEDARFRTRVRGEAVEVPATITGIRATLRDEEIEHFNEEIERTPAAELPRVLAYWALLHTGAHEEDEEIVERLRRGDFSGCVPAEEAPRGASEPGAA</sequence>
<dbReference type="RefSeq" id="WP_344264521.1">
    <property type="nucleotide sequence ID" value="NZ_BAAAMJ010000052.1"/>
</dbReference>
<evidence type="ECO:0000313" key="1">
    <source>
        <dbReference type="EMBL" id="GAA1928304.1"/>
    </source>
</evidence>
<evidence type="ECO:0000313" key="2">
    <source>
        <dbReference type="Proteomes" id="UP001501303"/>
    </source>
</evidence>
<proteinExistence type="predicted"/>